<name>A0A833Z4W6_9CHIR</name>
<proteinExistence type="predicted"/>
<accession>A0A833Z4W6</accession>
<gene>
    <name evidence="1" type="ORF">HJG60_008407</name>
</gene>
<comment type="caution">
    <text evidence="1">The sequence shown here is derived from an EMBL/GenBank/DDBJ whole genome shotgun (WGS) entry which is preliminary data.</text>
</comment>
<evidence type="ECO:0000313" key="1">
    <source>
        <dbReference type="EMBL" id="KAF6086204.1"/>
    </source>
</evidence>
<dbReference type="AlphaFoldDB" id="A0A833Z4W6"/>
<organism evidence="1 2">
    <name type="scientific">Phyllostomus discolor</name>
    <name type="common">pale spear-nosed bat</name>
    <dbReference type="NCBI Taxonomy" id="89673"/>
    <lineage>
        <taxon>Eukaryota</taxon>
        <taxon>Metazoa</taxon>
        <taxon>Chordata</taxon>
        <taxon>Craniata</taxon>
        <taxon>Vertebrata</taxon>
        <taxon>Euteleostomi</taxon>
        <taxon>Mammalia</taxon>
        <taxon>Eutheria</taxon>
        <taxon>Laurasiatheria</taxon>
        <taxon>Chiroptera</taxon>
        <taxon>Yangochiroptera</taxon>
        <taxon>Phyllostomidae</taxon>
        <taxon>Phyllostominae</taxon>
        <taxon>Phyllostomus</taxon>
    </lineage>
</organism>
<evidence type="ECO:0000313" key="2">
    <source>
        <dbReference type="Proteomes" id="UP000664940"/>
    </source>
</evidence>
<reference evidence="1 2" key="1">
    <citation type="journal article" date="2020" name="Nature">
        <title>Six reference-quality genomes reveal evolution of bat adaptations.</title>
        <authorList>
            <person name="Jebb D."/>
            <person name="Huang Z."/>
            <person name="Pippel M."/>
            <person name="Hughes G.M."/>
            <person name="Lavrichenko K."/>
            <person name="Devanna P."/>
            <person name="Winkler S."/>
            <person name="Jermiin L.S."/>
            <person name="Skirmuntt E.C."/>
            <person name="Katzourakis A."/>
            <person name="Burkitt-Gray L."/>
            <person name="Ray D.A."/>
            <person name="Sullivan K.A.M."/>
            <person name="Roscito J.G."/>
            <person name="Kirilenko B.M."/>
            <person name="Davalos L.M."/>
            <person name="Corthals A.P."/>
            <person name="Power M.L."/>
            <person name="Jones G."/>
            <person name="Ransome R.D."/>
            <person name="Dechmann D.K.N."/>
            <person name="Locatelli A.G."/>
            <person name="Puechmaille S.J."/>
            <person name="Fedrigo O."/>
            <person name="Jarvis E.D."/>
            <person name="Hiller M."/>
            <person name="Vernes S.C."/>
            <person name="Myers E.W."/>
            <person name="Teeling E.C."/>
        </authorList>
    </citation>
    <scope>NUCLEOTIDE SEQUENCE [LARGE SCALE GENOMIC DNA]</scope>
    <source>
        <strain evidence="1">Bat1K_MPI-CBG_1</strain>
    </source>
</reference>
<sequence length="186" mass="19181">MHPAVFSEPVLLGQALAAPLAGKWPLSFAQTPMFLSSGFAPKGLGTFRALEGPPPCGSSLVGDEAALPVVAPLALAALEVLLLTWAPPGPREAGVPSGLALVLRGLTGLAPGVAPSVLYQVSLDGEDLPADEAGMGSWPWGDFQVPPGTPCLMPWVHLFPGRCCDIRVCTWSLHVSATLQGGSLTR</sequence>
<dbReference type="EMBL" id="JABVXQ010000011">
    <property type="protein sequence ID" value="KAF6086204.1"/>
    <property type="molecule type" value="Genomic_DNA"/>
</dbReference>
<dbReference type="Proteomes" id="UP000664940">
    <property type="component" value="Unassembled WGS sequence"/>
</dbReference>
<protein>
    <submittedName>
        <fullName evidence="1">Uncharacterized protein</fullName>
    </submittedName>
</protein>